<dbReference type="HAMAP" id="MF_01309_B">
    <property type="entry name" value="Ribosomal_uS3_B"/>
    <property type="match status" value="1"/>
</dbReference>
<dbReference type="InterPro" id="IPR005704">
    <property type="entry name" value="Ribosomal_uS3_bac-typ"/>
</dbReference>
<dbReference type="CDD" id="cd02412">
    <property type="entry name" value="KH-II_30S_S3"/>
    <property type="match status" value="1"/>
</dbReference>
<dbReference type="Pfam" id="PF00189">
    <property type="entry name" value="Ribosomal_S3_C"/>
    <property type="match status" value="1"/>
</dbReference>
<dbReference type="SUPFAM" id="SSF54821">
    <property type="entry name" value="Ribosomal protein S3 C-terminal domain"/>
    <property type="match status" value="1"/>
</dbReference>
<organism evidence="9">
    <name type="scientific">Lepocinclis tripteris</name>
    <dbReference type="NCBI Taxonomy" id="135494"/>
    <lineage>
        <taxon>Eukaryota</taxon>
        <taxon>Discoba</taxon>
        <taxon>Euglenozoa</taxon>
        <taxon>Euglenida</taxon>
        <taxon>Spirocuta</taxon>
        <taxon>Euglenophyceae</taxon>
        <taxon>Euglenales</taxon>
        <taxon>Phacaceae</taxon>
        <taxon>Lepocinclis</taxon>
    </lineage>
</organism>
<keyword evidence="3 5" id="KW-0687">Ribonucleoprotein</keyword>
<keyword evidence="7 9" id="KW-0150">Chloroplast</keyword>
<evidence type="ECO:0000256" key="7">
    <source>
        <dbReference type="RuleBase" id="RU003626"/>
    </source>
</evidence>
<evidence type="ECO:0000259" key="8">
    <source>
        <dbReference type="Pfam" id="PF00189"/>
    </source>
</evidence>
<evidence type="ECO:0000256" key="4">
    <source>
        <dbReference type="ARBA" id="ARBA00035154"/>
    </source>
</evidence>
<keyword evidence="2 5" id="KW-0689">Ribosomal protein</keyword>
<dbReference type="GO" id="GO:0003723">
    <property type="term" value="F:RNA binding"/>
    <property type="evidence" value="ECO:0007669"/>
    <property type="project" value="InterPro"/>
</dbReference>
<dbReference type="GO" id="GO:0009507">
    <property type="term" value="C:chloroplast"/>
    <property type="evidence" value="ECO:0007669"/>
    <property type="project" value="UniProtKB-SubCell"/>
</dbReference>
<comment type="subcellular location">
    <subcellularLocation>
        <location evidence="5 7">Plastid</location>
        <location evidence="5 7">Chloroplast</location>
    </subcellularLocation>
</comment>
<protein>
    <recommendedName>
        <fullName evidence="4 5">Small ribosomal subunit protein uS3c</fullName>
    </recommendedName>
</protein>
<evidence type="ECO:0000256" key="5">
    <source>
        <dbReference type="HAMAP-Rule" id="MF_01309"/>
    </source>
</evidence>
<comment type="similarity">
    <text evidence="1 5 6">Belongs to the universal ribosomal protein uS3 family.</text>
</comment>
<dbReference type="PANTHER" id="PTHR11760">
    <property type="entry name" value="30S/40S RIBOSOMAL PROTEIN S3"/>
    <property type="match status" value="1"/>
</dbReference>
<proteinExistence type="inferred from homology"/>
<dbReference type="InterPro" id="IPR009019">
    <property type="entry name" value="KH_sf_prok-type"/>
</dbReference>
<dbReference type="InterPro" id="IPR018280">
    <property type="entry name" value="Ribosomal_uS3_CS"/>
</dbReference>
<dbReference type="GO" id="GO:0022627">
    <property type="term" value="C:cytosolic small ribosomal subunit"/>
    <property type="evidence" value="ECO:0007669"/>
    <property type="project" value="TreeGrafter"/>
</dbReference>
<dbReference type="EMBL" id="MH898669">
    <property type="protein sequence ID" value="AYQ93436.1"/>
    <property type="molecule type" value="Genomic_DNA"/>
</dbReference>
<dbReference type="InterPro" id="IPR001351">
    <property type="entry name" value="Ribosomal_uS3_C"/>
</dbReference>
<evidence type="ECO:0000256" key="2">
    <source>
        <dbReference type="ARBA" id="ARBA00022980"/>
    </source>
</evidence>
<accession>A0A3G3LL46</accession>
<keyword evidence="7 9" id="KW-0934">Plastid</keyword>
<dbReference type="PROSITE" id="PS00548">
    <property type="entry name" value="RIBOSOMAL_S3"/>
    <property type="match status" value="1"/>
</dbReference>
<dbReference type="PANTHER" id="PTHR11760:SF19">
    <property type="entry name" value="SMALL RIBOSOMAL SUBUNIT PROTEIN US3C"/>
    <property type="match status" value="1"/>
</dbReference>
<dbReference type="SUPFAM" id="SSF54814">
    <property type="entry name" value="Prokaryotic type KH domain (KH-domain type II)"/>
    <property type="match status" value="1"/>
</dbReference>
<comment type="subunit">
    <text evidence="5 7">Part of the 30S ribosomal subunit.</text>
</comment>
<dbReference type="InterPro" id="IPR036419">
    <property type="entry name" value="Ribosomal_S3_C_sf"/>
</dbReference>
<geneLocation type="chloroplast" evidence="9"/>
<evidence type="ECO:0000256" key="3">
    <source>
        <dbReference type="ARBA" id="ARBA00023274"/>
    </source>
</evidence>
<feature type="domain" description="Small ribosomal subunit protein uS3 C-terminal" evidence="8">
    <location>
        <begin position="123"/>
        <end position="205"/>
    </location>
</feature>
<dbReference type="GO" id="GO:0003735">
    <property type="term" value="F:structural constituent of ribosome"/>
    <property type="evidence" value="ECO:0007669"/>
    <property type="project" value="InterPro"/>
</dbReference>
<evidence type="ECO:0000256" key="6">
    <source>
        <dbReference type="RuleBase" id="RU003624"/>
    </source>
</evidence>
<evidence type="ECO:0000313" key="9">
    <source>
        <dbReference type="EMBL" id="AYQ93436.1"/>
    </source>
</evidence>
<dbReference type="GO" id="GO:0006412">
    <property type="term" value="P:translation"/>
    <property type="evidence" value="ECO:0007669"/>
    <property type="project" value="UniProtKB-UniRule"/>
</dbReference>
<name>A0A3G3LL46_9EUGL</name>
<dbReference type="InterPro" id="IPR015946">
    <property type="entry name" value="KH_dom-like_a/b"/>
</dbReference>
<dbReference type="Gene3D" id="3.30.1140.32">
    <property type="entry name" value="Ribosomal protein S3, C-terminal domain"/>
    <property type="match status" value="1"/>
</dbReference>
<dbReference type="NCBIfam" id="TIGR01009">
    <property type="entry name" value="rpsC_bact"/>
    <property type="match status" value="1"/>
</dbReference>
<dbReference type="InterPro" id="IPR057258">
    <property type="entry name" value="Ribosomal_uS3"/>
</dbReference>
<gene>
    <name evidence="5" type="primary">rps3</name>
</gene>
<dbReference type="AlphaFoldDB" id="A0A3G3LL46"/>
<reference evidence="9" key="1">
    <citation type="journal article" date="2018" name="Sci. Rep.">
        <title>Dynamic evolution of inverted repeats in Euglenophyta plastid genomes.</title>
        <authorList>
            <person name="Karnkowska A."/>
            <person name="Bennett M.S."/>
            <person name="Triemer R.E."/>
        </authorList>
    </citation>
    <scope>NUCLEOTIDE SEQUENCE</scope>
</reference>
<evidence type="ECO:0000256" key="1">
    <source>
        <dbReference type="ARBA" id="ARBA00010761"/>
    </source>
</evidence>
<sequence>MGQKIHPHGFRLGIYKKHSAFWYADRSTYSKILKQDIFIRKYLKDKINTCFLVSIIINRKLDSIGLTVNIVKNASKFNTELFEQPIRDLSVILKDKFNVELRSFNFVEVLNPDTCASFVADSIKFQLEKRLPFRKIMKDAVVKSIKAGSKGIKIQISGRLNGAEIARSEWIREGRVPLHTLSANIDYCSCRAQTIFGVLGIKVWLYNV</sequence>
<dbReference type="Gene3D" id="3.30.300.20">
    <property type="match status" value="1"/>
</dbReference>